<evidence type="ECO:0000313" key="2">
    <source>
        <dbReference type="Proteomes" id="UP000000844"/>
    </source>
</evidence>
<accession>D3Q2E5</accession>
<evidence type="ECO:0000313" key="1">
    <source>
        <dbReference type="EMBL" id="ADD43878.1"/>
    </source>
</evidence>
<dbReference type="Proteomes" id="UP000000844">
    <property type="component" value="Chromosome"/>
</dbReference>
<dbReference type="KEGG" id="sna:Snas_4229"/>
<dbReference type="HOGENOM" id="CLU_2013866_0_0_11"/>
<protein>
    <submittedName>
        <fullName evidence="1">Uncharacterized protein</fullName>
    </submittedName>
</protein>
<dbReference type="RefSeq" id="WP_013019449.1">
    <property type="nucleotide sequence ID" value="NC_013947.1"/>
</dbReference>
<dbReference type="OrthoDB" id="4413376at2"/>
<name>D3Q2E5_STANL</name>
<reference evidence="1 2" key="1">
    <citation type="journal article" date="2009" name="Stand. Genomic Sci.">
        <title>Complete genome sequence of Stackebrandtia nassauensis type strain (LLR-40K-21).</title>
        <authorList>
            <person name="Munk C."/>
            <person name="Lapidus A."/>
            <person name="Copeland A."/>
            <person name="Jando M."/>
            <person name="Mayilraj S."/>
            <person name="Glavina Del Rio T."/>
            <person name="Nolan M."/>
            <person name="Chen F."/>
            <person name="Lucas S."/>
            <person name="Tice H."/>
            <person name="Cheng J.F."/>
            <person name="Han C."/>
            <person name="Detter J.C."/>
            <person name="Bruce D."/>
            <person name="Goodwin L."/>
            <person name="Chain P."/>
            <person name="Pitluck S."/>
            <person name="Goker M."/>
            <person name="Ovchinikova G."/>
            <person name="Pati A."/>
            <person name="Ivanova N."/>
            <person name="Mavromatis K."/>
            <person name="Chen A."/>
            <person name="Palaniappan K."/>
            <person name="Land M."/>
            <person name="Hauser L."/>
            <person name="Chang Y.J."/>
            <person name="Jeffries C.D."/>
            <person name="Bristow J."/>
            <person name="Eisen J.A."/>
            <person name="Markowitz V."/>
            <person name="Hugenholtz P."/>
            <person name="Kyrpides N.C."/>
            <person name="Klenk H.P."/>
        </authorList>
    </citation>
    <scope>NUCLEOTIDE SEQUENCE [LARGE SCALE GENOMIC DNA]</scope>
    <source>
        <strain evidence="2">DSM 44728 / CIP 108903 / NRRL B-16338 / NBRC 102104 / LLR-40K-21</strain>
    </source>
</reference>
<proteinExistence type="predicted"/>
<organism evidence="1 2">
    <name type="scientific">Stackebrandtia nassauensis (strain DSM 44728 / CIP 108903 / NRRL B-16338 / NBRC 102104 / LLR-40K-21)</name>
    <dbReference type="NCBI Taxonomy" id="446470"/>
    <lineage>
        <taxon>Bacteria</taxon>
        <taxon>Bacillati</taxon>
        <taxon>Actinomycetota</taxon>
        <taxon>Actinomycetes</taxon>
        <taxon>Glycomycetales</taxon>
        <taxon>Glycomycetaceae</taxon>
        <taxon>Stackebrandtia</taxon>
    </lineage>
</organism>
<sequence length="123" mass="13526">MLYPHTPIVYPSEYRSDSDGNAVRWPSLEGVPVPANIQPHASAVTTVEAGKGGPSQQTRVEAVAYLSGTFCPALDAYAALDWDGWRWVMVGDPIDHQSPDGTLRMWRAEIRRDRALADAPRHG</sequence>
<dbReference type="STRING" id="446470.Snas_4229"/>
<gene>
    <name evidence="1" type="ordered locus">Snas_4229</name>
</gene>
<keyword evidence="2" id="KW-1185">Reference proteome</keyword>
<dbReference type="EMBL" id="CP001778">
    <property type="protein sequence ID" value="ADD43878.1"/>
    <property type="molecule type" value="Genomic_DNA"/>
</dbReference>
<dbReference type="AlphaFoldDB" id="D3Q2E5"/>